<evidence type="ECO:0000313" key="3">
    <source>
        <dbReference type="Proteomes" id="UP000054560"/>
    </source>
</evidence>
<dbReference type="EMBL" id="KQ251068">
    <property type="protein sequence ID" value="KNC70475.1"/>
    <property type="molecule type" value="Genomic_DNA"/>
</dbReference>
<evidence type="ECO:0000256" key="1">
    <source>
        <dbReference type="SAM" id="MobiDB-lite"/>
    </source>
</evidence>
<accession>A0A0L0F172</accession>
<proteinExistence type="predicted"/>
<gene>
    <name evidence="2" type="ORF">SARC_16997</name>
</gene>
<dbReference type="RefSeq" id="XP_014144377.1">
    <property type="nucleotide sequence ID" value="XM_014288902.1"/>
</dbReference>
<protein>
    <submittedName>
        <fullName evidence="2">Uncharacterized protein</fullName>
    </submittedName>
</protein>
<reference evidence="2 3" key="1">
    <citation type="submission" date="2011-02" db="EMBL/GenBank/DDBJ databases">
        <title>The Genome Sequence of Sphaeroforma arctica JP610.</title>
        <authorList>
            <consortium name="The Broad Institute Genome Sequencing Platform"/>
            <person name="Russ C."/>
            <person name="Cuomo C."/>
            <person name="Young S.K."/>
            <person name="Zeng Q."/>
            <person name="Gargeya S."/>
            <person name="Alvarado L."/>
            <person name="Berlin A."/>
            <person name="Chapman S.B."/>
            <person name="Chen Z."/>
            <person name="Freedman E."/>
            <person name="Gellesch M."/>
            <person name="Goldberg J."/>
            <person name="Griggs A."/>
            <person name="Gujja S."/>
            <person name="Heilman E."/>
            <person name="Heiman D."/>
            <person name="Howarth C."/>
            <person name="Mehta T."/>
            <person name="Neiman D."/>
            <person name="Pearson M."/>
            <person name="Roberts A."/>
            <person name="Saif S."/>
            <person name="Shea T."/>
            <person name="Shenoy N."/>
            <person name="Sisk P."/>
            <person name="Stolte C."/>
            <person name="Sykes S."/>
            <person name="White J."/>
            <person name="Yandava C."/>
            <person name="Burger G."/>
            <person name="Gray M.W."/>
            <person name="Holland P.W.H."/>
            <person name="King N."/>
            <person name="Lang F.B.F."/>
            <person name="Roger A.J."/>
            <person name="Ruiz-Trillo I."/>
            <person name="Haas B."/>
            <person name="Nusbaum C."/>
            <person name="Birren B."/>
        </authorList>
    </citation>
    <scope>NUCLEOTIDE SEQUENCE [LARGE SCALE GENOMIC DNA]</scope>
    <source>
        <strain evidence="2 3">JP610</strain>
    </source>
</reference>
<evidence type="ECO:0000313" key="2">
    <source>
        <dbReference type="EMBL" id="KNC70475.1"/>
    </source>
</evidence>
<sequence>MSTSQYFRTYCRRTQKPNEAEVTGNAQARREREKEWKTGNIPNPDIVLKAMYTQKTGATADPTVPQNMMKVAVHMLFRRP</sequence>
<dbReference type="Proteomes" id="UP000054560">
    <property type="component" value="Unassembled WGS sequence"/>
</dbReference>
<feature type="non-terminal residue" evidence="2">
    <location>
        <position position="80"/>
    </location>
</feature>
<keyword evidence="3" id="KW-1185">Reference proteome</keyword>
<organism evidence="2 3">
    <name type="scientific">Sphaeroforma arctica JP610</name>
    <dbReference type="NCBI Taxonomy" id="667725"/>
    <lineage>
        <taxon>Eukaryota</taxon>
        <taxon>Ichthyosporea</taxon>
        <taxon>Ichthyophonida</taxon>
        <taxon>Sphaeroforma</taxon>
    </lineage>
</organism>
<dbReference type="GeneID" id="25917501"/>
<feature type="compositionally biased region" description="Basic and acidic residues" evidence="1">
    <location>
        <begin position="28"/>
        <end position="37"/>
    </location>
</feature>
<dbReference type="AlphaFoldDB" id="A0A0L0F172"/>
<name>A0A0L0F172_9EUKA</name>
<feature type="region of interest" description="Disordered" evidence="1">
    <location>
        <begin position="16"/>
        <end position="42"/>
    </location>
</feature>